<evidence type="ECO:0000313" key="4">
    <source>
        <dbReference type="Proteomes" id="UP001305702"/>
    </source>
</evidence>
<dbReference type="KEGG" id="paun:MJA45_25545"/>
<gene>
    <name evidence="3" type="ORF">MJA45_25545</name>
</gene>
<evidence type="ECO:0000313" key="3">
    <source>
        <dbReference type="EMBL" id="WNQ10940.1"/>
    </source>
</evidence>
<dbReference type="RefSeq" id="WP_315604716.1">
    <property type="nucleotide sequence ID" value="NZ_CP130318.1"/>
</dbReference>
<dbReference type="InterPro" id="IPR054828">
    <property type="entry name" value="Vit_B12_bind_prot"/>
</dbReference>
<dbReference type="EMBL" id="CP130318">
    <property type="protein sequence ID" value="WNQ10940.1"/>
    <property type="molecule type" value="Genomic_DNA"/>
</dbReference>
<dbReference type="NCBIfam" id="NF038402">
    <property type="entry name" value="TroA_like"/>
    <property type="match status" value="1"/>
</dbReference>
<protein>
    <submittedName>
        <fullName evidence="3">Cobalamin-binding protein</fullName>
    </submittedName>
</protein>
<feature type="domain" description="Fe/B12 periplasmic-binding" evidence="2">
    <location>
        <begin position="2"/>
        <end position="257"/>
    </location>
</feature>
<dbReference type="InterPro" id="IPR051030">
    <property type="entry name" value="Vitamin_B12-ABC_binding"/>
</dbReference>
<dbReference type="Gene3D" id="3.40.50.1980">
    <property type="entry name" value="Nitrogenase molybdenum iron protein domain"/>
    <property type="match status" value="2"/>
</dbReference>
<dbReference type="PROSITE" id="PS50983">
    <property type="entry name" value="FE_B12_PBP"/>
    <property type="match status" value="1"/>
</dbReference>
<sequence>MRIVSLCPSNTEALAFLGLEKLLVGTDNYSDWPEGVRELPKLGPDLDIDMDRVEALKPDLVVASLTVPGMEKNVERLVERGLPHLVLSPNKLDDVADNLLTLGEATGRQEAAGRAHEAFTETIRRYREISRRAESRPSVYWEWWAKPVFTPGGGNWLTELTELAGGRNLFADRPEPSVRSTWEEVAERQPDHIALAWVGIRPKLVKPDTVRARPGWDALEAVRRDRIHVMEEALFCRPSPRLLDGLKKLATVLHPELYGPMKGGEPI</sequence>
<dbReference type="CDD" id="cd01144">
    <property type="entry name" value="BtuF"/>
    <property type="match status" value="1"/>
</dbReference>
<evidence type="ECO:0000256" key="1">
    <source>
        <dbReference type="ARBA" id="ARBA00022729"/>
    </source>
</evidence>
<organism evidence="3 4">
    <name type="scientific">Paenibacillus aurantius</name>
    <dbReference type="NCBI Taxonomy" id="2918900"/>
    <lineage>
        <taxon>Bacteria</taxon>
        <taxon>Bacillati</taxon>
        <taxon>Bacillota</taxon>
        <taxon>Bacilli</taxon>
        <taxon>Bacillales</taxon>
        <taxon>Paenibacillaceae</taxon>
        <taxon>Paenibacillus</taxon>
    </lineage>
</organism>
<keyword evidence="4" id="KW-1185">Reference proteome</keyword>
<proteinExistence type="predicted"/>
<reference evidence="3 4" key="1">
    <citation type="submission" date="2022-02" db="EMBL/GenBank/DDBJ databases">
        <title>Paenibacillus sp. MBLB1776 Whole Genome Shotgun Sequencing.</title>
        <authorList>
            <person name="Hwang C.Y."/>
            <person name="Cho E.-S."/>
            <person name="Seo M.-J."/>
        </authorList>
    </citation>
    <scope>NUCLEOTIDE SEQUENCE [LARGE SCALE GENOMIC DNA]</scope>
    <source>
        <strain evidence="3 4">MBLB1776</strain>
    </source>
</reference>
<dbReference type="PANTHER" id="PTHR42860:SF1">
    <property type="entry name" value="VITAMIN B12-BINDING PROTEIN"/>
    <property type="match status" value="1"/>
</dbReference>
<dbReference type="InterPro" id="IPR002491">
    <property type="entry name" value="ABC_transptr_periplasmic_BD"/>
</dbReference>
<accession>A0AA96LF38</accession>
<dbReference type="Pfam" id="PF01497">
    <property type="entry name" value="Peripla_BP_2"/>
    <property type="match status" value="1"/>
</dbReference>
<dbReference type="SUPFAM" id="SSF53807">
    <property type="entry name" value="Helical backbone' metal receptor"/>
    <property type="match status" value="1"/>
</dbReference>
<dbReference type="Proteomes" id="UP001305702">
    <property type="component" value="Chromosome"/>
</dbReference>
<keyword evidence="1" id="KW-0732">Signal</keyword>
<dbReference type="AlphaFoldDB" id="A0AA96LF38"/>
<evidence type="ECO:0000259" key="2">
    <source>
        <dbReference type="PROSITE" id="PS50983"/>
    </source>
</evidence>
<name>A0AA96LF38_9BACL</name>
<dbReference type="PANTHER" id="PTHR42860">
    <property type="entry name" value="VITAMIN B12-BINDING PROTEIN"/>
    <property type="match status" value="1"/>
</dbReference>